<reference evidence="2" key="1">
    <citation type="submission" date="2023-08" db="EMBL/GenBank/DDBJ databases">
        <title>Reference Genome Resource for the Citrus Pathogen Phytophthora citrophthora.</title>
        <authorList>
            <person name="Moller H."/>
            <person name="Coetzee B."/>
            <person name="Rose L.J."/>
            <person name="Van Niekerk J.M."/>
        </authorList>
    </citation>
    <scope>NUCLEOTIDE SEQUENCE</scope>
    <source>
        <strain evidence="2">STE-U-9442</strain>
    </source>
</reference>
<dbReference type="InterPro" id="IPR019734">
    <property type="entry name" value="TPR_rpt"/>
</dbReference>
<dbReference type="PROSITE" id="PS50005">
    <property type="entry name" value="TPR"/>
    <property type="match status" value="2"/>
</dbReference>
<dbReference type="Gene3D" id="1.25.40.10">
    <property type="entry name" value="Tetratricopeptide repeat domain"/>
    <property type="match status" value="1"/>
</dbReference>
<evidence type="ECO:0000313" key="2">
    <source>
        <dbReference type="EMBL" id="KAK1934977.1"/>
    </source>
</evidence>
<dbReference type="EMBL" id="JASMQC010000024">
    <property type="protein sequence ID" value="KAK1934977.1"/>
    <property type="molecule type" value="Genomic_DNA"/>
</dbReference>
<evidence type="ECO:0000256" key="1">
    <source>
        <dbReference type="PROSITE-ProRule" id="PRU00339"/>
    </source>
</evidence>
<evidence type="ECO:0008006" key="4">
    <source>
        <dbReference type="Google" id="ProtNLM"/>
    </source>
</evidence>
<protein>
    <recommendedName>
        <fullName evidence="4">Tetratricopeptide repeat protein</fullName>
    </recommendedName>
</protein>
<feature type="repeat" description="TPR" evidence="1">
    <location>
        <begin position="226"/>
        <end position="259"/>
    </location>
</feature>
<organism evidence="2 3">
    <name type="scientific">Phytophthora citrophthora</name>
    <dbReference type="NCBI Taxonomy" id="4793"/>
    <lineage>
        <taxon>Eukaryota</taxon>
        <taxon>Sar</taxon>
        <taxon>Stramenopiles</taxon>
        <taxon>Oomycota</taxon>
        <taxon>Peronosporomycetes</taxon>
        <taxon>Peronosporales</taxon>
        <taxon>Peronosporaceae</taxon>
        <taxon>Phytophthora</taxon>
    </lineage>
</organism>
<dbReference type="InterPro" id="IPR011990">
    <property type="entry name" value="TPR-like_helical_dom_sf"/>
</dbReference>
<comment type="caution">
    <text evidence="2">The sequence shown here is derived from an EMBL/GenBank/DDBJ whole genome shotgun (WGS) entry which is preliminary data.</text>
</comment>
<dbReference type="SUPFAM" id="SSF48452">
    <property type="entry name" value="TPR-like"/>
    <property type="match status" value="1"/>
</dbReference>
<dbReference type="AlphaFoldDB" id="A0AAD9GAX5"/>
<dbReference type="GO" id="GO:0016757">
    <property type="term" value="F:glycosyltransferase activity"/>
    <property type="evidence" value="ECO:0007669"/>
    <property type="project" value="TreeGrafter"/>
</dbReference>
<gene>
    <name evidence="2" type="ORF">P3T76_010743</name>
</gene>
<dbReference type="SMART" id="SM00028">
    <property type="entry name" value="TPR"/>
    <property type="match status" value="2"/>
</dbReference>
<dbReference type="PANTHER" id="PTHR44998">
    <property type="match status" value="1"/>
</dbReference>
<evidence type="ECO:0000313" key="3">
    <source>
        <dbReference type="Proteomes" id="UP001259832"/>
    </source>
</evidence>
<feature type="repeat" description="TPR" evidence="1">
    <location>
        <begin position="192"/>
        <end position="225"/>
    </location>
</feature>
<keyword evidence="3" id="KW-1185">Reference proteome</keyword>
<dbReference type="GO" id="GO:0006493">
    <property type="term" value="P:protein O-linked glycosylation"/>
    <property type="evidence" value="ECO:0007669"/>
    <property type="project" value="TreeGrafter"/>
</dbReference>
<proteinExistence type="predicted"/>
<keyword evidence="1" id="KW-0802">TPR repeat</keyword>
<accession>A0AAD9GAX5</accession>
<dbReference type="PANTHER" id="PTHR44998:SF1">
    <property type="entry name" value="UDP-N-ACETYLGLUCOSAMINE--PEPTIDE N-ACETYLGLUCOSAMINYLTRANSFERASE 110 KDA SUBUNIT"/>
    <property type="match status" value="1"/>
</dbReference>
<name>A0AAD9GAX5_9STRA</name>
<dbReference type="Proteomes" id="UP001259832">
    <property type="component" value="Unassembled WGS sequence"/>
</dbReference>
<sequence>MDQIGLKTQKLVTSLQAESMPSSKLAVALYRSLLRSAKVLDTHEAFKALLPREVEWRKGTKWCDFFGSSASCVQALRTEFRAPRPQEELSDALDEALQIHKIISQRVHLLYRDGDNRQLLQFAEVPHPTTFNEKYDWEKRQLAEEDATALNGALELIQSASQLLTSEDLEMKDKTRLAKAYYAESIKLFETADAHAYLGWHLYLDGEIEEAVSECQRAIQVDPAFGNPYNDLGLIRVEEGKKDEALDLFQKAKTAPRNDVRHYACQNLASLHLEENRVKSALHEYIESLYWMKPDEAKRTMIRNTVTDMGNVLIALSASKPAA</sequence>